<proteinExistence type="predicted"/>
<evidence type="ECO:0000313" key="3">
    <source>
        <dbReference type="Proteomes" id="UP001497444"/>
    </source>
</evidence>
<dbReference type="EMBL" id="OZ020114">
    <property type="protein sequence ID" value="CAK9266938.1"/>
    <property type="molecule type" value="Genomic_DNA"/>
</dbReference>
<dbReference type="Proteomes" id="UP001497444">
    <property type="component" value="Chromosome 19"/>
</dbReference>
<dbReference type="PANTHER" id="PTHR33675">
    <property type="entry name" value="NUCLEAR RECEPTOR FAMILY 2 GROUP C PROTEIN"/>
    <property type="match status" value="1"/>
</dbReference>
<evidence type="ECO:0000256" key="1">
    <source>
        <dbReference type="SAM" id="MobiDB-lite"/>
    </source>
</evidence>
<accession>A0ABP0WMK2</accession>
<dbReference type="PANTHER" id="PTHR33675:SF1">
    <property type="entry name" value="HOLOCARBOXYLASE SYNTHETASE"/>
    <property type="match status" value="1"/>
</dbReference>
<evidence type="ECO:0000313" key="2">
    <source>
        <dbReference type="EMBL" id="CAK9266938.1"/>
    </source>
</evidence>
<keyword evidence="3" id="KW-1185">Reference proteome</keyword>
<evidence type="ECO:0008006" key="4">
    <source>
        <dbReference type="Google" id="ProtNLM"/>
    </source>
</evidence>
<reference evidence="2" key="1">
    <citation type="submission" date="2024-02" db="EMBL/GenBank/DDBJ databases">
        <authorList>
            <consortium name="ELIXIR-Norway"/>
            <consortium name="Elixir Norway"/>
        </authorList>
    </citation>
    <scope>NUCLEOTIDE SEQUENCE</scope>
</reference>
<sequence>MVKKRKSEYSGLDEVEKTLHTSFCTAANSISHLYTQAQHQQKHAFQAGERHAVEKLYFWLLREHQAGSNISVGQILGYLQSELEGVSEDDAAMSPGTQPHQRQVSVQHQQQAVAGLAGSVGTSVSGQTEAAPLDQSKNSVFTGALASSIGQDLPALGMSPAGYRVPSNSGHLGRRTGMISEQHADLAWEEEPGVAPYHNASGTAGFGFHPIQQQQQQQDRDGNSFTENDASMDMHGSGVADEYFG</sequence>
<gene>
    <name evidence="2" type="ORF">CSSPJE1EN1_LOCUS12416</name>
</gene>
<organism evidence="2 3">
    <name type="scientific">Sphagnum jensenii</name>
    <dbReference type="NCBI Taxonomy" id="128206"/>
    <lineage>
        <taxon>Eukaryota</taxon>
        <taxon>Viridiplantae</taxon>
        <taxon>Streptophyta</taxon>
        <taxon>Embryophyta</taxon>
        <taxon>Bryophyta</taxon>
        <taxon>Sphagnophytina</taxon>
        <taxon>Sphagnopsida</taxon>
        <taxon>Sphagnales</taxon>
        <taxon>Sphagnaceae</taxon>
        <taxon>Sphagnum</taxon>
    </lineage>
</organism>
<name>A0ABP0WMK2_9BRYO</name>
<feature type="region of interest" description="Disordered" evidence="1">
    <location>
        <begin position="212"/>
        <end position="245"/>
    </location>
</feature>
<protein>
    <recommendedName>
        <fullName evidence="4">Holocarboxylase synthetase</fullName>
    </recommendedName>
</protein>